<dbReference type="EMBL" id="JADBJN010000004">
    <property type="protein sequence ID" value="KAG5669347.1"/>
    <property type="molecule type" value="Genomic_DNA"/>
</dbReference>
<dbReference type="Pfam" id="PF00651">
    <property type="entry name" value="BTB"/>
    <property type="match status" value="1"/>
</dbReference>
<dbReference type="CDD" id="cd18186">
    <property type="entry name" value="BTB_POZ_ZBTB_KLHL-like"/>
    <property type="match status" value="1"/>
</dbReference>
<feature type="domain" description="BTB" evidence="1">
    <location>
        <begin position="45"/>
        <end position="109"/>
    </location>
</feature>
<comment type="caution">
    <text evidence="2">The sequence shown here is derived from an EMBL/GenBank/DDBJ whole genome shotgun (WGS) entry which is preliminary data.</text>
</comment>
<dbReference type="InterPro" id="IPR000210">
    <property type="entry name" value="BTB/POZ_dom"/>
</dbReference>
<reference evidence="2" key="1">
    <citation type="submission" date="2021-03" db="EMBL/GenBank/DDBJ databases">
        <title>Chromosome level genome of the anhydrobiotic midge Polypedilum vanderplanki.</title>
        <authorList>
            <person name="Yoshida Y."/>
            <person name="Kikawada T."/>
            <person name="Gusev O."/>
        </authorList>
    </citation>
    <scope>NUCLEOTIDE SEQUENCE</scope>
    <source>
        <strain evidence="2">NIAS01</strain>
        <tissue evidence="2">Whole body or cell culture</tissue>
    </source>
</reference>
<dbReference type="PROSITE" id="PS50097">
    <property type="entry name" value="BTB"/>
    <property type="match status" value="1"/>
</dbReference>
<dbReference type="AlphaFoldDB" id="A0A9J6BIH4"/>
<accession>A0A9J6BIH4</accession>
<sequence length="207" mass="23848">MSHNLEFNSSPVFFFGAKSIQNLPKLSNITKCDCLQKIFADAAFKDFTINVGESSFKIHKVLFAAKSQTLSEIFKNNPEVQELNLNDISEVAFKAMYDFIYGEELAKDANHIEVFAAAARFKIDDLKENAGKFLLDNINENNAYNVLVLSNKFNHEELRKKAFKVIQDKIFLDRKLNENLAKEHQKLKELIDVKKLFEQKFADFNLN</sequence>
<dbReference type="InterPro" id="IPR011333">
    <property type="entry name" value="SKP1/BTB/POZ_sf"/>
</dbReference>
<organism evidence="2 3">
    <name type="scientific">Polypedilum vanderplanki</name>
    <name type="common">Sleeping chironomid midge</name>
    <dbReference type="NCBI Taxonomy" id="319348"/>
    <lineage>
        <taxon>Eukaryota</taxon>
        <taxon>Metazoa</taxon>
        <taxon>Ecdysozoa</taxon>
        <taxon>Arthropoda</taxon>
        <taxon>Hexapoda</taxon>
        <taxon>Insecta</taxon>
        <taxon>Pterygota</taxon>
        <taxon>Neoptera</taxon>
        <taxon>Endopterygota</taxon>
        <taxon>Diptera</taxon>
        <taxon>Nematocera</taxon>
        <taxon>Chironomoidea</taxon>
        <taxon>Chironomidae</taxon>
        <taxon>Chironominae</taxon>
        <taxon>Polypedilum</taxon>
        <taxon>Polypedilum</taxon>
    </lineage>
</organism>
<protein>
    <recommendedName>
        <fullName evidence="1">BTB domain-containing protein</fullName>
    </recommendedName>
</protein>
<dbReference type="PANTHER" id="PTHR24413">
    <property type="entry name" value="SPECKLE-TYPE POZ PROTEIN"/>
    <property type="match status" value="1"/>
</dbReference>
<dbReference type="Proteomes" id="UP001107558">
    <property type="component" value="Chromosome 4"/>
</dbReference>
<evidence type="ECO:0000259" key="1">
    <source>
        <dbReference type="PROSITE" id="PS50097"/>
    </source>
</evidence>
<dbReference type="OrthoDB" id="6355712at2759"/>
<evidence type="ECO:0000313" key="3">
    <source>
        <dbReference type="Proteomes" id="UP001107558"/>
    </source>
</evidence>
<proteinExistence type="predicted"/>
<dbReference type="SMART" id="SM00225">
    <property type="entry name" value="BTB"/>
    <property type="match status" value="1"/>
</dbReference>
<dbReference type="Gene3D" id="3.30.710.10">
    <property type="entry name" value="Potassium Channel Kv1.1, Chain A"/>
    <property type="match status" value="1"/>
</dbReference>
<evidence type="ECO:0000313" key="2">
    <source>
        <dbReference type="EMBL" id="KAG5669347.1"/>
    </source>
</evidence>
<name>A0A9J6BIH4_POLVA</name>
<gene>
    <name evidence="2" type="ORF">PVAND_017235</name>
</gene>
<keyword evidence="3" id="KW-1185">Reference proteome</keyword>
<dbReference type="SUPFAM" id="SSF54695">
    <property type="entry name" value="POZ domain"/>
    <property type="match status" value="1"/>
</dbReference>